<dbReference type="AlphaFoldDB" id="A0A4C1YBE5"/>
<accession>A0A4C1YBE5</accession>
<evidence type="ECO:0000313" key="2">
    <source>
        <dbReference type="Proteomes" id="UP000299102"/>
    </source>
</evidence>
<reference evidence="1 2" key="1">
    <citation type="journal article" date="2019" name="Commun. Biol.">
        <title>The bagworm genome reveals a unique fibroin gene that provides high tensile strength.</title>
        <authorList>
            <person name="Kono N."/>
            <person name="Nakamura H."/>
            <person name="Ohtoshi R."/>
            <person name="Tomita M."/>
            <person name="Numata K."/>
            <person name="Arakawa K."/>
        </authorList>
    </citation>
    <scope>NUCLEOTIDE SEQUENCE [LARGE SCALE GENOMIC DNA]</scope>
</reference>
<evidence type="ECO:0000313" key="1">
    <source>
        <dbReference type="EMBL" id="GBP72663.1"/>
    </source>
</evidence>
<organism evidence="1 2">
    <name type="scientific">Eumeta variegata</name>
    <name type="common">Bagworm moth</name>
    <name type="synonym">Eumeta japonica</name>
    <dbReference type="NCBI Taxonomy" id="151549"/>
    <lineage>
        <taxon>Eukaryota</taxon>
        <taxon>Metazoa</taxon>
        <taxon>Ecdysozoa</taxon>
        <taxon>Arthropoda</taxon>
        <taxon>Hexapoda</taxon>
        <taxon>Insecta</taxon>
        <taxon>Pterygota</taxon>
        <taxon>Neoptera</taxon>
        <taxon>Endopterygota</taxon>
        <taxon>Lepidoptera</taxon>
        <taxon>Glossata</taxon>
        <taxon>Ditrysia</taxon>
        <taxon>Tineoidea</taxon>
        <taxon>Psychidae</taxon>
        <taxon>Oiketicinae</taxon>
        <taxon>Eumeta</taxon>
    </lineage>
</organism>
<gene>
    <name evidence="1" type="ORF">EVAR_83173_1</name>
</gene>
<name>A0A4C1YBE5_EUMVA</name>
<dbReference type="EMBL" id="BGZK01001152">
    <property type="protein sequence ID" value="GBP72663.1"/>
    <property type="molecule type" value="Genomic_DNA"/>
</dbReference>
<dbReference type="Proteomes" id="UP000299102">
    <property type="component" value="Unassembled WGS sequence"/>
</dbReference>
<comment type="caution">
    <text evidence="1">The sequence shown here is derived from an EMBL/GenBank/DDBJ whole genome shotgun (WGS) entry which is preliminary data.</text>
</comment>
<proteinExistence type="predicted"/>
<protein>
    <submittedName>
        <fullName evidence="1">Uncharacterized protein</fullName>
    </submittedName>
</protein>
<keyword evidence="2" id="KW-1185">Reference proteome</keyword>
<sequence>MDICSLRAVMNMLLGPSVETGYLMEGAHFRVLASFQRSNTCDDVDSAEMVVISGDEAARLQRHLDLTHMVQVPYKPKHCLV</sequence>